<dbReference type="AlphaFoldDB" id="A0A6F9DPY5"/>
<dbReference type="GO" id="GO:0005634">
    <property type="term" value="C:nucleus"/>
    <property type="evidence" value="ECO:0007669"/>
    <property type="project" value="UniProtKB-SubCell"/>
</dbReference>
<dbReference type="GO" id="GO:0005829">
    <property type="term" value="C:cytosol"/>
    <property type="evidence" value="ECO:0007669"/>
    <property type="project" value="TreeGrafter"/>
</dbReference>
<comment type="subcellular location">
    <subcellularLocation>
        <location evidence="1 6">Nucleus</location>
    </subcellularLocation>
</comment>
<reference evidence="7" key="1">
    <citation type="submission" date="2020-04" db="EMBL/GenBank/DDBJ databases">
        <authorList>
            <person name="Neveu A P."/>
        </authorList>
    </citation>
    <scope>NUCLEOTIDE SEQUENCE</scope>
    <source>
        <tissue evidence="7">Whole embryo</tissue>
    </source>
</reference>
<dbReference type="UniPathway" id="UPA00989"/>
<dbReference type="InterPro" id="IPR015943">
    <property type="entry name" value="WD40/YVTN_repeat-like_dom_sf"/>
</dbReference>
<proteinExistence type="evidence at transcript level"/>
<dbReference type="GO" id="GO:0043527">
    <property type="term" value="C:tRNA methyltransferase complex"/>
    <property type="evidence" value="ECO:0007669"/>
    <property type="project" value="TreeGrafter"/>
</dbReference>
<comment type="pathway">
    <text evidence="6">tRNA modification; N(7)-methylguanine-tRNA biosynthesis.</text>
</comment>
<protein>
    <recommendedName>
        <fullName evidence="6">tRNA (guanine-N(7)-)-methyltransferase non-catalytic subunit</fullName>
    </recommendedName>
    <alternativeName>
        <fullName evidence="6">WD repeat-containing protein 4 homolog</fullName>
    </alternativeName>
</protein>
<dbReference type="SMART" id="SM00320">
    <property type="entry name" value="WD40"/>
    <property type="match status" value="4"/>
</dbReference>
<dbReference type="Gene3D" id="2.130.10.10">
    <property type="entry name" value="YVTN repeat-like/Quinoprotein amine dehydrogenase"/>
    <property type="match status" value="1"/>
</dbReference>
<evidence type="ECO:0000256" key="2">
    <source>
        <dbReference type="ARBA" id="ARBA00022574"/>
    </source>
</evidence>
<dbReference type="HAMAP" id="MF_03056">
    <property type="entry name" value="TRM82"/>
    <property type="match status" value="1"/>
</dbReference>
<evidence type="ECO:0000313" key="7">
    <source>
        <dbReference type="EMBL" id="CAB3264955.1"/>
    </source>
</evidence>
<evidence type="ECO:0000256" key="3">
    <source>
        <dbReference type="ARBA" id="ARBA00022694"/>
    </source>
</evidence>
<dbReference type="EMBL" id="LR789093">
    <property type="protein sequence ID" value="CAB3264955.1"/>
    <property type="molecule type" value="mRNA"/>
</dbReference>
<comment type="subunit">
    <text evidence="6">Forms a heterodimer with the catalytic subunit.</text>
</comment>
<gene>
    <name evidence="7" type="primary">Plrg1-002</name>
</gene>
<dbReference type="PANTHER" id="PTHR16288">
    <property type="entry name" value="WD40 REPEAT PROTEIN 4"/>
    <property type="match status" value="1"/>
</dbReference>
<dbReference type="SUPFAM" id="SSF50978">
    <property type="entry name" value="WD40 repeat-like"/>
    <property type="match status" value="1"/>
</dbReference>
<sequence>MAIIKSSPQFLVVALKQSLHVLAKNTGNFFTYTREYKSNIKENEQQLDSAAFSPNYKYFAALYSDKTLVVWIVKNGDEGFEQHLVIDVCRRSTSIAFDIDDRCLYVADKSGDLYAYDMEKALISDEIEPVLGHVSMLLDVAVTEKYLITADRDEKIRVSHKKMPYLIESFCLGHSEFICQLCCLNEDLILSLSGDGSAKLWDFKQGNVLQDLVIVSKQEKTENDEKSNEYRFVPSLVAYNSTLNLLAIACNAASKIGMYKFADNALEKMYDIEIPDNGSLLSMSFDNSTASLYLLNSCSTNLNVLKYKCSSSSYALESAEDIISLNERIAQDSFTVKTYEQLFKPPMNGIKKYVDFYKKKHEGKLFCKPNPKKSKVTG</sequence>
<keyword evidence="3 6" id="KW-0819">tRNA processing</keyword>
<comment type="similarity">
    <text evidence="6">Belongs to the WD repeat TRM82 family.</text>
</comment>
<dbReference type="InterPro" id="IPR036322">
    <property type="entry name" value="WD40_repeat_dom_sf"/>
</dbReference>
<keyword evidence="2 6" id="KW-0853">WD repeat</keyword>
<keyword evidence="4 6" id="KW-0677">Repeat</keyword>
<dbReference type="InterPro" id="IPR028884">
    <property type="entry name" value="Trm82"/>
</dbReference>
<dbReference type="GO" id="GO:0106004">
    <property type="term" value="P:tRNA (guanine-N7)-methylation"/>
    <property type="evidence" value="ECO:0007669"/>
    <property type="project" value="UniProtKB-UniRule"/>
</dbReference>
<dbReference type="PANTHER" id="PTHR16288:SF0">
    <property type="entry name" value="TRNA (GUANINE-N(7)-)-METHYLTRANSFERASE NON-CATALYTIC SUBUNIT WDR4"/>
    <property type="match status" value="1"/>
</dbReference>
<evidence type="ECO:0000256" key="1">
    <source>
        <dbReference type="ARBA" id="ARBA00004123"/>
    </source>
</evidence>
<organism evidence="7">
    <name type="scientific">Phallusia mammillata</name>
    <dbReference type="NCBI Taxonomy" id="59560"/>
    <lineage>
        <taxon>Eukaryota</taxon>
        <taxon>Metazoa</taxon>
        <taxon>Chordata</taxon>
        <taxon>Tunicata</taxon>
        <taxon>Ascidiacea</taxon>
        <taxon>Phlebobranchia</taxon>
        <taxon>Ascidiidae</taxon>
        <taxon>Phallusia</taxon>
    </lineage>
</organism>
<evidence type="ECO:0000256" key="6">
    <source>
        <dbReference type="HAMAP-Rule" id="MF_03056"/>
    </source>
</evidence>
<evidence type="ECO:0000256" key="4">
    <source>
        <dbReference type="ARBA" id="ARBA00022737"/>
    </source>
</evidence>
<dbReference type="InterPro" id="IPR001680">
    <property type="entry name" value="WD40_rpt"/>
</dbReference>
<evidence type="ECO:0000256" key="5">
    <source>
        <dbReference type="ARBA" id="ARBA00023242"/>
    </source>
</evidence>
<name>A0A6F9DPY5_9ASCI</name>
<comment type="function">
    <text evidence="6">Required for the formation of N(7)-methylguanine at position 46 (m7G46) in tRNA. In the complex, it is required to stabilize and induce conformational changes of the catalytic subunit.</text>
</comment>
<keyword evidence="5 6" id="KW-0539">Nucleus</keyword>
<accession>A0A6F9DPY5</accession>